<reference evidence="2" key="1">
    <citation type="submission" date="2016-03" db="EMBL/GenBank/DDBJ databases">
        <title>Microsymbionts genomes from the relict species Vavilovia formosa.</title>
        <authorList>
            <person name="Chirak E."/>
            <person name="Kimeklis A."/>
            <person name="Kopat V."/>
            <person name="Andronov E."/>
        </authorList>
    </citation>
    <scope>NUCLEOTIDE SEQUENCE [LARGE SCALE GENOMIC DNA]</scope>
    <source>
        <strain evidence="2">Vaf12</strain>
    </source>
</reference>
<evidence type="ECO:0000256" key="1">
    <source>
        <dbReference type="SAM" id="SignalP"/>
    </source>
</evidence>
<comment type="caution">
    <text evidence="2">The sequence shown here is derived from an EMBL/GenBank/DDBJ whole genome shotgun (WGS) entry which is preliminary data.</text>
</comment>
<evidence type="ECO:0000313" key="2">
    <source>
        <dbReference type="EMBL" id="KZA96789.1"/>
    </source>
</evidence>
<proteinExistence type="predicted"/>
<accession>A0A154I9W3</accession>
<name>A0A154I9W3_RHILE</name>
<gene>
    <name evidence="2" type="ORF">A4A59_34335</name>
</gene>
<evidence type="ECO:0008006" key="3">
    <source>
        <dbReference type="Google" id="ProtNLM"/>
    </source>
</evidence>
<dbReference type="Gene3D" id="1.20.120.1490">
    <property type="match status" value="1"/>
</dbReference>
<sequence>MKSLLVAFTFSILSTQVSAEGAHHATSPYAQEAARDIKSLSATDVDELTRGGGWGFAKPAELNGYPGPSHVLQMKDRLGLTDDQLLKVQRAFDLMQARASEEGKAFVQAERELDAAFGSRAITEAALRDLVAAAEASRSRLRFIHLAAHLEVTRLLDAGQIAAYGKHRGYSK</sequence>
<dbReference type="AlphaFoldDB" id="A0A154I9W3"/>
<feature type="signal peptide" evidence="1">
    <location>
        <begin position="1"/>
        <end position="19"/>
    </location>
</feature>
<feature type="chain" id="PRO_5007595940" description="Periplasmic heavy metal sensor" evidence="1">
    <location>
        <begin position="20"/>
        <end position="172"/>
    </location>
</feature>
<protein>
    <recommendedName>
        <fullName evidence="3">Periplasmic heavy metal sensor</fullName>
    </recommendedName>
</protein>
<dbReference type="RefSeq" id="WP_062945180.1">
    <property type="nucleotide sequence ID" value="NZ_CP171844.1"/>
</dbReference>
<organism evidence="2">
    <name type="scientific">Rhizobium leguminosarum</name>
    <dbReference type="NCBI Taxonomy" id="384"/>
    <lineage>
        <taxon>Bacteria</taxon>
        <taxon>Pseudomonadati</taxon>
        <taxon>Pseudomonadota</taxon>
        <taxon>Alphaproteobacteria</taxon>
        <taxon>Hyphomicrobiales</taxon>
        <taxon>Rhizobiaceae</taxon>
        <taxon>Rhizobium/Agrobacterium group</taxon>
        <taxon>Rhizobium</taxon>
    </lineage>
</organism>
<dbReference type="EMBL" id="LVYU01000151">
    <property type="protein sequence ID" value="KZA96789.1"/>
    <property type="molecule type" value="Genomic_DNA"/>
</dbReference>
<keyword evidence="1" id="KW-0732">Signal</keyword>